<reference evidence="2 3" key="1">
    <citation type="submission" date="2016-10" db="EMBL/GenBank/DDBJ databases">
        <authorList>
            <person name="de Groot N.N."/>
        </authorList>
    </citation>
    <scope>NUCLEOTIDE SEQUENCE [LARGE SCALE GENOMIC DNA]</scope>
    <source>
        <strain evidence="2 3">DSM 43941</strain>
    </source>
</reference>
<dbReference type="Gene3D" id="3.40.630.30">
    <property type="match status" value="1"/>
</dbReference>
<dbReference type="Proteomes" id="UP000198688">
    <property type="component" value="Chromosome I"/>
</dbReference>
<dbReference type="CDD" id="cd04301">
    <property type="entry name" value="NAT_SF"/>
    <property type="match status" value="1"/>
</dbReference>
<keyword evidence="2" id="KW-0808">Transferase</keyword>
<evidence type="ECO:0000313" key="2">
    <source>
        <dbReference type="EMBL" id="SDT71106.1"/>
    </source>
</evidence>
<gene>
    <name evidence="2" type="ORF">SAMN04489716_6090</name>
</gene>
<protein>
    <submittedName>
        <fullName evidence="2">Protein N-acetyltransferase, RimJ/RimL family</fullName>
    </submittedName>
</protein>
<evidence type="ECO:0000259" key="1">
    <source>
        <dbReference type="PROSITE" id="PS51186"/>
    </source>
</evidence>
<proteinExistence type="predicted"/>
<feature type="domain" description="N-acetyltransferase" evidence="1">
    <location>
        <begin position="41"/>
        <end position="206"/>
    </location>
</feature>
<dbReference type="InterPro" id="IPR000182">
    <property type="entry name" value="GNAT_dom"/>
</dbReference>
<dbReference type="AlphaFoldDB" id="A0A1H2CM22"/>
<organism evidence="2 3">
    <name type="scientific">Actinoplanes derwentensis</name>
    <dbReference type="NCBI Taxonomy" id="113562"/>
    <lineage>
        <taxon>Bacteria</taxon>
        <taxon>Bacillati</taxon>
        <taxon>Actinomycetota</taxon>
        <taxon>Actinomycetes</taxon>
        <taxon>Micromonosporales</taxon>
        <taxon>Micromonosporaceae</taxon>
        <taxon>Actinoplanes</taxon>
    </lineage>
</organism>
<dbReference type="PANTHER" id="PTHR43441">
    <property type="entry name" value="RIBOSOMAL-PROTEIN-SERINE ACETYLTRANSFERASE"/>
    <property type="match status" value="1"/>
</dbReference>
<dbReference type="EMBL" id="LT629758">
    <property type="protein sequence ID" value="SDT71106.1"/>
    <property type="molecule type" value="Genomic_DNA"/>
</dbReference>
<dbReference type="STRING" id="113562.SAMN04489716_6090"/>
<dbReference type="PANTHER" id="PTHR43441:SF10">
    <property type="entry name" value="ACETYLTRANSFERASE"/>
    <property type="match status" value="1"/>
</dbReference>
<dbReference type="PROSITE" id="PS51186">
    <property type="entry name" value="GNAT"/>
    <property type="match status" value="1"/>
</dbReference>
<dbReference type="OrthoDB" id="9795188at2"/>
<dbReference type="GO" id="GO:1990189">
    <property type="term" value="F:protein N-terminal-serine acetyltransferase activity"/>
    <property type="evidence" value="ECO:0007669"/>
    <property type="project" value="TreeGrafter"/>
</dbReference>
<dbReference type="InterPro" id="IPR016181">
    <property type="entry name" value="Acyl_CoA_acyltransferase"/>
</dbReference>
<dbReference type="SUPFAM" id="SSF55729">
    <property type="entry name" value="Acyl-CoA N-acyltransferases (Nat)"/>
    <property type="match status" value="1"/>
</dbReference>
<dbReference type="GO" id="GO:0005737">
    <property type="term" value="C:cytoplasm"/>
    <property type="evidence" value="ECO:0007669"/>
    <property type="project" value="TreeGrafter"/>
</dbReference>
<evidence type="ECO:0000313" key="3">
    <source>
        <dbReference type="Proteomes" id="UP000198688"/>
    </source>
</evidence>
<accession>A0A1H2CM22</accession>
<dbReference type="GO" id="GO:0008999">
    <property type="term" value="F:protein-N-terminal-alanine acetyltransferase activity"/>
    <property type="evidence" value="ECO:0007669"/>
    <property type="project" value="TreeGrafter"/>
</dbReference>
<keyword evidence="3" id="KW-1185">Reference proteome</keyword>
<dbReference type="InterPro" id="IPR051908">
    <property type="entry name" value="Ribosomal_N-acetyltransferase"/>
</dbReference>
<sequence length="213" mass="24056">MRWRPWLLNKGRPRRSASAVRRVPHRRGRTFPDLDIRTDRLLLRELRETDVPEVVAGASDEVTQRWLPLPWPYTEQHATLFVTRLAPALRVSGHGVVRVLEYDGYFAGVIDLKRTDWTARVTEIGYWSMPGFRGLGLATEAASALTRWALEDLGFERVELRVPPGNLASNRVAVKSGFVLEGVARNAGQVRTGRVDLAIYSRIRSDPGQSGMR</sequence>
<dbReference type="Pfam" id="PF13302">
    <property type="entry name" value="Acetyltransf_3"/>
    <property type="match status" value="1"/>
</dbReference>
<name>A0A1H2CM22_9ACTN</name>